<proteinExistence type="predicted"/>
<keyword evidence="1" id="KW-0812">Transmembrane</keyword>
<feature type="transmembrane region" description="Helical" evidence="1">
    <location>
        <begin position="273"/>
        <end position="293"/>
    </location>
</feature>
<organism evidence="2 3">
    <name type="scientific">Brassica cretica</name>
    <name type="common">Mustard</name>
    <dbReference type="NCBI Taxonomy" id="69181"/>
    <lineage>
        <taxon>Eukaryota</taxon>
        <taxon>Viridiplantae</taxon>
        <taxon>Streptophyta</taxon>
        <taxon>Embryophyta</taxon>
        <taxon>Tracheophyta</taxon>
        <taxon>Spermatophyta</taxon>
        <taxon>Magnoliopsida</taxon>
        <taxon>eudicotyledons</taxon>
        <taxon>Gunneridae</taxon>
        <taxon>Pentapetalae</taxon>
        <taxon>rosids</taxon>
        <taxon>malvids</taxon>
        <taxon>Brassicales</taxon>
        <taxon>Brassicaceae</taxon>
        <taxon>Brassiceae</taxon>
        <taxon>Brassica</taxon>
    </lineage>
</organism>
<dbReference type="Proteomes" id="UP000712281">
    <property type="component" value="Unassembled WGS sequence"/>
</dbReference>
<evidence type="ECO:0000256" key="1">
    <source>
        <dbReference type="SAM" id="Phobius"/>
    </source>
</evidence>
<name>A0A8S9HNM0_BRACR</name>
<keyword evidence="1" id="KW-0472">Membrane</keyword>
<evidence type="ECO:0000313" key="2">
    <source>
        <dbReference type="EMBL" id="KAF2558046.1"/>
    </source>
</evidence>
<keyword evidence="1" id="KW-1133">Transmembrane helix</keyword>
<dbReference type="EMBL" id="QGKW02001940">
    <property type="protein sequence ID" value="KAF2558046.1"/>
    <property type="molecule type" value="Genomic_DNA"/>
</dbReference>
<sequence length="330" mass="35721">MISQGPYSASLGETTTGTCWDFTFYLSEAGHYRVLVLHAASAKATIRLIKVLLVWMKIQVPDFTTLHVWSSSRVLYNLVPLLGDPRLSLLIMAPGRVPSVGLVPGRQVGVSSDDEPGGCAQCREGSSFHRLGESVGDQILQVNLVPLLGDPRLSLLIMAPGRVPSVGLVPGRQVGVSLDDEPWGCAQCREGSSFHRLGDSPSGIEYSKWDPILIAIFFGTLGAVEIFCPGVMDDPASRCVPLLWKGQGVVGDFGFLGLEDRSSEWSFTGKMRYLILLLGTLYLAGVFGVPWYLTTCGDDNRGPSPSPSWGMMLLWAEPTGAYEFSADPRP</sequence>
<protein>
    <submittedName>
        <fullName evidence="2">Uncharacterized protein</fullName>
    </submittedName>
</protein>
<comment type="caution">
    <text evidence="2">The sequence shown here is derived from an EMBL/GenBank/DDBJ whole genome shotgun (WGS) entry which is preliminary data.</text>
</comment>
<dbReference type="AlphaFoldDB" id="A0A8S9HNM0"/>
<accession>A0A8S9HNM0</accession>
<evidence type="ECO:0000313" key="3">
    <source>
        <dbReference type="Proteomes" id="UP000712281"/>
    </source>
</evidence>
<reference evidence="2" key="1">
    <citation type="submission" date="2019-12" db="EMBL/GenBank/DDBJ databases">
        <title>Genome sequencing and annotation of Brassica cretica.</title>
        <authorList>
            <person name="Studholme D.J."/>
            <person name="Sarris P.F."/>
        </authorList>
    </citation>
    <scope>NUCLEOTIDE SEQUENCE</scope>
    <source>
        <strain evidence="2">PFS-001/15</strain>
        <tissue evidence="2">Leaf</tissue>
    </source>
</reference>
<gene>
    <name evidence="2" type="ORF">F2Q68_00016831</name>
</gene>